<reference evidence="3 4" key="1">
    <citation type="submission" date="2023-09" db="EMBL/GenBank/DDBJ databases">
        <authorList>
            <person name="Wang M."/>
        </authorList>
    </citation>
    <scope>NUCLEOTIDE SEQUENCE [LARGE SCALE GENOMIC DNA]</scope>
    <source>
        <strain evidence="3">GT-2023</strain>
        <tissue evidence="3">Liver</tissue>
    </source>
</reference>
<feature type="compositionally biased region" description="Basic and acidic residues" evidence="1">
    <location>
        <begin position="52"/>
        <end position="70"/>
    </location>
</feature>
<evidence type="ECO:0000256" key="2">
    <source>
        <dbReference type="SAM" id="SignalP"/>
    </source>
</evidence>
<keyword evidence="4" id="KW-1185">Reference proteome</keyword>
<feature type="chain" id="PRO_5045241459" evidence="2">
    <location>
        <begin position="28"/>
        <end position="70"/>
    </location>
</feature>
<protein>
    <submittedName>
        <fullName evidence="3">Uncharacterized protein</fullName>
    </submittedName>
</protein>
<gene>
    <name evidence="3" type="ORF">QQF64_031330</name>
</gene>
<comment type="caution">
    <text evidence="3">The sequence shown here is derived from an EMBL/GenBank/DDBJ whole genome shotgun (WGS) entry which is preliminary data.</text>
</comment>
<evidence type="ECO:0000313" key="4">
    <source>
        <dbReference type="Proteomes" id="UP001558613"/>
    </source>
</evidence>
<keyword evidence="2" id="KW-0732">Signal</keyword>
<proteinExistence type="predicted"/>
<feature type="region of interest" description="Disordered" evidence="1">
    <location>
        <begin position="36"/>
        <end position="70"/>
    </location>
</feature>
<dbReference type="EMBL" id="JAYMGO010000008">
    <property type="protein sequence ID" value="KAL1269041.1"/>
    <property type="molecule type" value="Genomic_DNA"/>
</dbReference>
<evidence type="ECO:0000313" key="3">
    <source>
        <dbReference type="EMBL" id="KAL1269041.1"/>
    </source>
</evidence>
<feature type="signal peptide" evidence="2">
    <location>
        <begin position="1"/>
        <end position="27"/>
    </location>
</feature>
<accession>A0ABR3MWS1</accession>
<feature type="non-terminal residue" evidence="3">
    <location>
        <position position="70"/>
    </location>
</feature>
<sequence>MQAKEKRKSHSSNLSLILSSLLPVSLSELALTWSTSLGCGQSASPPRRPRGDRRSDGASQSEKLDAKHET</sequence>
<organism evidence="3 4">
    <name type="scientific">Cirrhinus molitorella</name>
    <name type="common">mud carp</name>
    <dbReference type="NCBI Taxonomy" id="172907"/>
    <lineage>
        <taxon>Eukaryota</taxon>
        <taxon>Metazoa</taxon>
        <taxon>Chordata</taxon>
        <taxon>Craniata</taxon>
        <taxon>Vertebrata</taxon>
        <taxon>Euteleostomi</taxon>
        <taxon>Actinopterygii</taxon>
        <taxon>Neopterygii</taxon>
        <taxon>Teleostei</taxon>
        <taxon>Ostariophysi</taxon>
        <taxon>Cypriniformes</taxon>
        <taxon>Cyprinidae</taxon>
        <taxon>Labeoninae</taxon>
        <taxon>Labeonini</taxon>
        <taxon>Cirrhinus</taxon>
    </lineage>
</organism>
<dbReference type="Proteomes" id="UP001558613">
    <property type="component" value="Unassembled WGS sequence"/>
</dbReference>
<name>A0ABR3MWS1_9TELE</name>
<evidence type="ECO:0000256" key="1">
    <source>
        <dbReference type="SAM" id="MobiDB-lite"/>
    </source>
</evidence>